<dbReference type="AlphaFoldDB" id="A0A238XT95"/>
<evidence type="ECO:0000313" key="2">
    <source>
        <dbReference type="Proteomes" id="UP000198417"/>
    </source>
</evidence>
<keyword evidence="2" id="KW-1185">Reference proteome</keyword>
<evidence type="ECO:0000313" key="1">
    <source>
        <dbReference type="EMBL" id="SNR62195.1"/>
    </source>
</evidence>
<sequence>MKAFILGIVLIAVIAVGANFSLENMGFSQADISVSSNSVRLGDAPSARE</sequence>
<organism evidence="1 2">
    <name type="scientific">Puniceibacterium sediminis</name>
    <dbReference type="NCBI Taxonomy" id="1608407"/>
    <lineage>
        <taxon>Bacteria</taxon>
        <taxon>Pseudomonadati</taxon>
        <taxon>Pseudomonadota</taxon>
        <taxon>Alphaproteobacteria</taxon>
        <taxon>Rhodobacterales</taxon>
        <taxon>Paracoccaceae</taxon>
        <taxon>Puniceibacterium</taxon>
    </lineage>
</organism>
<gene>
    <name evidence="1" type="ORF">SAMN06265370_11317</name>
</gene>
<proteinExistence type="predicted"/>
<accession>A0A238XT95</accession>
<reference evidence="1 2" key="1">
    <citation type="submission" date="2017-06" db="EMBL/GenBank/DDBJ databases">
        <authorList>
            <person name="Kim H.J."/>
            <person name="Triplett B.A."/>
        </authorList>
    </citation>
    <scope>NUCLEOTIDE SEQUENCE [LARGE SCALE GENOMIC DNA]</scope>
    <source>
        <strain evidence="1 2">DSM 29052</strain>
    </source>
</reference>
<protein>
    <submittedName>
        <fullName evidence="1">Uncharacterized protein</fullName>
    </submittedName>
</protein>
<dbReference type="EMBL" id="FZNN01000013">
    <property type="protein sequence ID" value="SNR62195.1"/>
    <property type="molecule type" value="Genomic_DNA"/>
</dbReference>
<dbReference type="Proteomes" id="UP000198417">
    <property type="component" value="Unassembled WGS sequence"/>
</dbReference>
<dbReference type="RefSeq" id="WP_176439143.1">
    <property type="nucleotide sequence ID" value="NZ_FZNN01000013.1"/>
</dbReference>
<name>A0A238XT95_9RHOB</name>